<keyword evidence="1" id="KW-0732">Signal</keyword>
<reference evidence="2" key="2">
    <citation type="journal article" date="2020" name="Microorganisms">
        <title>Osmotic Adaptation and Compatible Solute Biosynthesis of Phototrophic Bacteria as Revealed from Genome Analyses.</title>
        <authorList>
            <person name="Imhoff J.F."/>
            <person name="Rahn T."/>
            <person name="Kunzel S."/>
            <person name="Keller A."/>
            <person name="Neulinger S.C."/>
        </authorList>
    </citation>
    <scope>NUCLEOTIDE SEQUENCE</scope>
    <source>
        <strain evidence="2">LMG 28126</strain>
    </source>
</reference>
<sequence length="121" mass="12646">MSKPVPAAAFAIALASWTMAAPASADGAIVGLMSERDVEVLAQFDTRRAAAIATATGVSDTAAVATLAEALSGEALPFDTDHDPSGDWRCRFLKLGGDPVLTVHDWFSCKRHADPLLPLVI</sequence>
<evidence type="ECO:0000256" key="1">
    <source>
        <dbReference type="SAM" id="SignalP"/>
    </source>
</evidence>
<protein>
    <submittedName>
        <fullName evidence="2">Uncharacterized protein</fullName>
    </submittedName>
</protein>
<reference evidence="2" key="1">
    <citation type="submission" date="2017-05" db="EMBL/GenBank/DDBJ databases">
        <authorList>
            <person name="Imhoff J.F."/>
            <person name="Rahn T."/>
            <person name="Kuenzel S."/>
            <person name="Neulinger S.C."/>
        </authorList>
    </citation>
    <scope>NUCLEOTIDE SEQUENCE</scope>
    <source>
        <strain evidence="2">LMG 28126</strain>
    </source>
</reference>
<gene>
    <name evidence="2" type="ORF">CCR87_07750</name>
</gene>
<accession>A0A934TJC6</accession>
<organism evidence="2 3">
    <name type="scientific">Rhodobaculum claviforme</name>
    <dbReference type="NCBI Taxonomy" id="1549854"/>
    <lineage>
        <taxon>Bacteria</taxon>
        <taxon>Pseudomonadati</taxon>
        <taxon>Pseudomonadota</taxon>
        <taxon>Alphaproteobacteria</taxon>
        <taxon>Rhodobacterales</taxon>
        <taxon>Paracoccaceae</taxon>
        <taxon>Rhodobaculum</taxon>
    </lineage>
</organism>
<dbReference type="InterPro" id="IPR032609">
    <property type="entry name" value="DUF4893"/>
</dbReference>
<evidence type="ECO:0000313" key="3">
    <source>
        <dbReference type="Proteomes" id="UP000706333"/>
    </source>
</evidence>
<feature type="chain" id="PRO_5036770638" evidence="1">
    <location>
        <begin position="21"/>
        <end position="121"/>
    </location>
</feature>
<proteinExistence type="predicted"/>
<dbReference type="AlphaFoldDB" id="A0A934TJC6"/>
<dbReference type="EMBL" id="NHSD01000222">
    <property type="protein sequence ID" value="MBK5927230.1"/>
    <property type="molecule type" value="Genomic_DNA"/>
</dbReference>
<name>A0A934TJC6_9RHOB</name>
<dbReference type="Proteomes" id="UP000706333">
    <property type="component" value="Unassembled WGS sequence"/>
</dbReference>
<evidence type="ECO:0000313" key="2">
    <source>
        <dbReference type="EMBL" id="MBK5927230.1"/>
    </source>
</evidence>
<dbReference type="RefSeq" id="WP_201156992.1">
    <property type="nucleotide sequence ID" value="NZ_NHSD01000222.1"/>
</dbReference>
<dbReference type="Pfam" id="PF16233">
    <property type="entry name" value="DUF4893"/>
    <property type="match status" value="1"/>
</dbReference>
<feature type="signal peptide" evidence="1">
    <location>
        <begin position="1"/>
        <end position="20"/>
    </location>
</feature>
<comment type="caution">
    <text evidence="2">The sequence shown here is derived from an EMBL/GenBank/DDBJ whole genome shotgun (WGS) entry which is preliminary data.</text>
</comment>
<keyword evidence="3" id="KW-1185">Reference proteome</keyword>